<keyword evidence="1" id="KW-0378">Hydrolase</keyword>
<proteinExistence type="predicted"/>
<evidence type="ECO:0000313" key="2">
    <source>
        <dbReference type="Proteomes" id="UP000051330"/>
    </source>
</evidence>
<protein>
    <submittedName>
        <fullName evidence="1">Haloacid dehalogenase family hydrolase</fullName>
    </submittedName>
</protein>
<dbReference type="STRING" id="1423792.FD09_GL000144"/>
<dbReference type="GO" id="GO:0005829">
    <property type="term" value="C:cytosol"/>
    <property type="evidence" value="ECO:0007669"/>
    <property type="project" value="TreeGrafter"/>
</dbReference>
<dbReference type="GO" id="GO:0006281">
    <property type="term" value="P:DNA repair"/>
    <property type="evidence" value="ECO:0007669"/>
    <property type="project" value="TreeGrafter"/>
</dbReference>
<dbReference type="Gene3D" id="1.10.150.240">
    <property type="entry name" value="Putative phosphatase, domain 2"/>
    <property type="match status" value="1"/>
</dbReference>
<dbReference type="InterPro" id="IPR023198">
    <property type="entry name" value="PGP-like_dom2"/>
</dbReference>
<dbReference type="InterPro" id="IPR036412">
    <property type="entry name" value="HAD-like_sf"/>
</dbReference>
<dbReference type="InterPro" id="IPR006439">
    <property type="entry name" value="HAD-SF_hydro_IA"/>
</dbReference>
<evidence type="ECO:0000313" key="1">
    <source>
        <dbReference type="EMBL" id="KRL14496.1"/>
    </source>
</evidence>
<gene>
    <name evidence="1" type="ORF">FD09_GL000144</name>
</gene>
<dbReference type="InterPro" id="IPR050155">
    <property type="entry name" value="HAD-like_hydrolase_sf"/>
</dbReference>
<dbReference type="OrthoDB" id="9807630at2"/>
<dbReference type="SFLD" id="SFLDS00003">
    <property type="entry name" value="Haloacid_Dehalogenase"/>
    <property type="match status" value="1"/>
</dbReference>
<dbReference type="Proteomes" id="UP000051330">
    <property type="component" value="Unassembled WGS sequence"/>
</dbReference>
<dbReference type="PATRIC" id="fig|1423792.3.peg.147"/>
<dbReference type="SFLD" id="SFLDG01129">
    <property type="entry name" value="C1.5:_HAD__Beta-PGM__Phosphata"/>
    <property type="match status" value="1"/>
</dbReference>
<comment type="caution">
    <text evidence="1">The sequence shown here is derived from an EMBL/GenBank/DDBJ whole genome shotgun (WGS) entry which is preliminary data.</text>
</comment>
<name>A0A0R1N2R5_9LACO</name>
<sequence length="213" mass="24398">MFDAYIWDFDGTLFDTYPNMMTAVMRALKDFDLDIGDEDAYRIIKRHSIKKLVESHGIANSEFVQVFHQYERKIVRPALPFAGTKNTLQKIQDNGSSNFVLSHRDENTLNDLLSRHGLLNYFSAIYSIDTGFPRKPNPAGLNYIIEQFSLVKEKTVIIGDRPMDIQTGDNAGIYTCLFDQDHLLDDLVVDFHVYRMPDILSLSPIQSNTEITP</sequence>
<reference evidence="1 2" key="1">
    <citation type="journal article" date="2015" name="Genome Announc.">
        <title>Expanding the biotechnology potential of lactobacilli through comparative genomics of 213 strains and associated genera.</title>
        <authorList>
            <person name="Sun Z."/>
            <person name="Harris H.M."/>
            <person name="McCann A."/>
            <person name="Guo C."/>
            <person name="Argimon S."/>
            <person name="Zhang W."/>
            <person name="Yang X."/>
            <person name="Jeffery I.B."/>
            <person name="Cooney J.C."/>
            <person name="Kagawa T.F."/>
            <person name="Liu W."/>
            <person name="Song Y."/>
            <person name="Salvetti E."/>
            <person name="Wrobel A."/>
            <person name="Rasinkangas P."/>
            <person name="Parkhill J."/>
            <person name="Rea M.C."/>
            <person name="O'Sullivan O."/>
            <person name="Ritari J."/>
            <person name="Douillard F.P."/>
            <person name="Paul Ross R."/>
            <person name="Yang R."/>
            <person name="Briner A.E."/>
            <person name="Felis G.E."/>
            <person name="de Vos W.M."/>
            <person name="Barrangou R."/>
            <person name="Klaenhammer T.R."/>
            <person name="Caufield P.W."/>
            <person name="Cui Y."/>
            <person name="Zhang H."/>
            <person name="O'Toole P.W."/>
        </authorList>
    </citation>
    <scope>NUCLEOTIDE SEQUENCE [LARGE SCALE GENOMIC DNA]</scope>
    <source>
        <strain evidence="1 2">DSM 12744</strain>
    </source>
</reference>
<dbReference type="RefSeq" id="WP_057817254.1">
    <property type="nucleotide sequence ID" value="NZ_AZEC01000001.1"/>
</dbReference>
<dbReference type="AlphaFoldDB" id="A0A0R1N2R5"/>
<accession>A0A0R1N2R5</accession>
<dbReference type="PANTHER" id="PTHR43434:SF25">
    <property type="entry name" value="PHOSPHOGLYCOLATE PHOSPHATASE"/>
    <property type="match status" value="1"/>
</dbReference>
<dbReference type="Gene3D" id="3.40.50.1000">
    <property type="entry name" value="HAD superfamily/HAD-like"/>
    <property type="match status" value="1"/>
</dbReference>
<dbReference type="GO" id="GO:0008967">
    <property type="term" value="F:phosphoglycolate phosphatase activity"/>
    <property type="evidence" value="ECO:0007669"/>
    <property type="project" value="TreeGrafter"/>
</dbReference>
<dbReference type="InterPro" id="IPR023214">
    <property type="entry name" value="HAD_sf"/>
</dbReference>
<dbReference type="SUPFAM" id="SSF56784">
    <property type="entry name" value="HAD-like"/>
    <property type="match status" value="1"/>
</dbReference>
<dbReference type="EMBL" id="AZEC01000001">
    <property type="protein sequence ID" value="KRL14496.1"/>
    <property type="molecule type" value="Genomic_DNA"/>
</dbReference>
<dbReference type="PANTHER" id="PTHR43434">
    <property type="entry name" value="PHOSPHOGLYCOLATE PHOSPHATASE"/>
    <property type="match status" value="1"/>
</dbReference>
<dbReference type="NCBIfam" id="TIGR01549">
    <property type="entry name" value="HAD-SF-IA-v1"/>
    <property type="match status" value="1"/>
</dbReference>
<keyword evidence="2" id="KW-1185">Reference proteome</keyword>
<dbReference type="Pfam" id="PF13419">
    <property type="entry name" value="HAD_2"/>
    <property type="match status" value="1"/>
</dbReference>
<organism evidence="1 2">
    <name type="scientific">Schleiferilactobacillus perolens DSM 12744</name>
    <dbReference type="NCBI Taxonomy" id="1423792"/>
    <lineage>
        <taxon>Bacteria</taxon>
        <taxon>Bacillati</taxon>
        <taxon>Bacillota</taxon>
        <taxon>Bacilli</taxon>
        <taxon>Lactobacillales</taxon>
        <taxon>Lactobacillaceae</taxon>
        <taxon>Schleiferilactobacillus</taxon>
    </lineage>
</organism>
<dbReference type="InterPro" id="IPR041492">
    <property type="entry name" value="HAD_2"/>
</dbReference>